<proteinExistence type="predicted"/>
<feature type="domain" description="MOSC" evidence="1">
    <location>
        <begin position="2"/>
        <end position="120"/>
    </location>
</feature>
<protein>
    <submittedName>
        <fullName evidence="2">MOSC domain-containing protein</fullName>
    </submittedName>
</protein>
<dbReference type="AlphaFoldDB" id="A0AAE4Z7X4"/>
<reference evidence="2 3" key="1">
    <citation type="submission" date="2020-01" db="EMBL/GenBank/DDBJ databases">
        <title>Genomes assembled from Gulf of Kutch pelagic sediment metagenomes.</title>
        <authorList>
            <person name="Chandrashekar M."/>
            <person name="Mahajan M.S."/>
            <person name="Dave K.J."/>
            <person name="Vatsa P."/>
            <person name="Nathani N.M."/>
        </authorList>
    </citation>
    <scope>NUCLEOTIDE SEQUENCE [LARGE SCALE GENOMIC DNA]</scope>
    <source>
        <strain evidence="2">KS3-K002</strain>
    </source>
</reference>
<comment type="caution">
    <text evidence="2">The sequence shown here is derived from an EMBL/GenBank/DDBJ whole genome shotgun (WGS) entry which is preliminary data.</text>
</comment>
<name>A0AAE4Z7X4_9BACT</name>
<evidence type="ECO:0000313" key="3">
    <source>
        <dbReference type="Proteomes" id="UP000702544"/>
    </source>
</evidence>
<dbReference type="Pfam" id="PF03473">
    <property type="entry name" value="MOSC"/>
    <property type="match status" value="1"/>
</dbReference>
<dbReference type="InterPro" id="IPR011037">
    <property type="entry name" value="Pyrv_Knase-like_insert_dom_sf"/>
</dbReference>
<dbReference type="GO" id="GO:0030170">
    <property type="term" value="F:pyridoxal phosphate binding"/>
    <property type="evidence" value="ECO:0007669"/>
    <property type="project" value="InterPro"/>
</dbReference>
<dbReference type="EMBL" id="JAACAK010000036">
    <property type="protein sequence ID" value="NIR74337.1"/>
    <property type="molecule type" value="Genomic_DNA"/>
</dbReference>
<sequence>MDPARFIADLGLEGCRHARAGSRRQVLLLEEETLEALGLAPGVVKENVTTRGIDLAGLPVDTRLRLGSEVELWITGPCRPCDLMDEIRDGLQEEIRGRRGVLAWVKHGGRVRVGDVVEVVPASRTGE</sequence>
<dbReference type="GO" id="GO:0003824">
    <property type="term" value="F:catalytic activity"/>
    <property type="evidence" value="ECO:0007669"/>
    <property type="project" value="InterPro"/>
</dbReference>
<evidence type="ECO:0000313" key="2">
    <source>
        <dbReference type="EMBL" id="NIR74337.1"/>
    </source>
</evidence>
<dbReference type="PANTHER" id="PTHR36930:SF1">
    <property type="entry name" value="MOSC DOMAIN-CONTAINING PROTEIN"/>
    <property type="match status" value="1"/>
</dbReference>
<dbReference type="Proteomes" id="UP000702544">
    <property type="component" value="Unassembled WGS sequence"/>
</dbReference>
<evidence type="ECO:0000259" key="1">
    <source>
        <dbReference type="PROSITE" id="PS51340"/>
    </source>
</evidence>
<dbReference type="InterPro" id="IPR052716">
    <property type="entry name" value="MOSC_domain"/>
</dbReference>
<dbReference type="Gene3D" id="2.40.33.20">
    <property type="entry name" value="PK beta-barrel domain-like"/>
    <property type="match status" value="1"/>
</dbReference>
<organism evidence="2 3">
    <name type="scientific">Candidatus Kutchimonas denitrificans</name>
    <dbReference type="NCBI Taxonomy" id="3056748"/>
    <lineage>
        <taxon>Bacteria</taxon>
        <taxon>Pseudomonadati</taxon>
        <taxon>Gemmatimonadota</taxon>
        <taxon>Gemmatimonadia</taxon>
        <taxon>Candidatus Palauibacterales</taxon>
        <taxon>Candidatus Palauibacteraceae</taxon>
        <taxon>Candidatus Kutchimonas</taxon>
    </lineage>
</organism>
<dbReference type="SUPFAM" id="SSF50800">
    <property type="entry name" value="PK beta-barrel domain-like"/>
    <property type="match status" value="1"/>
</dbReference>
<dbReference type="PANTHER" id="PTHR36930">
    <property type="entry name" value="METAL-SULFUR CLUSTER BIOSYNTHESIS PROTEINS YUAD-RELATED"/>
    <property type="match status" value="1"/>
</dbReference>
<dbReference type="PROSITE" id="PS51340">
    <property type="entry name" value="MOSC"/>
    <property type="match status" value="1"/>
</dbReference>
<accession>A0AAE4Z7X4</accession>
<dbReference type="GO" id="GO:0030151">
    <property type="term" value="F:molybdenum ion binding"/>
    <property type="evidence" value="ECO:0007669"/>
    <property type="project" value="InterPro"/>
</dbReference>
<dbReference type="InterPro" id="IPR005302">
    <property type="entry name" value="MoCF_Sase_C"/>
</dbReference>
<gene>
    <name evidence="2" type="ORF">GWO12_04390</name>
</gene>